<dbReference type="AlphaFoldDB" id="A0AAV1KGQ7"/>
<feature type="compositionally biased region" description="Basic and acidic residues" evidence="1">
    <location>
        <begin position="35"/>
        <end position="47"/>
    </location>
</feature>
<protein>
    <recommendedName>
        <fullName evidence="2">PiggyBac transposable element-derived protein domain-containing protein</fullName>
    </recommendedName>
</protein>
<sequence>MSRRLLLDDEIAKELELLVSLPYDPANSEDEYESDEHGKEYNVEKLKNLLVNSEGEQSSSSSNTNINIPETIPSPVTQEFPQSYKDNIESHIQNTSIEHFQISIPENTQIEMSVGQPSCSRSGISSNETIEESSEESESEGSWNKAMWSNGNRPHYSVFDKITLAPRSPISYNSRPLVYFDKFLTNEVYNLIIEQTNLYAQQQNIRTWSPTSKPEIQAFLGILIMMSYHVLPDYNLYWSSDPGFRVDEIANVMPIKRFKVLLRTLHLNKLPQRDEETFDKLYKVRPLVTLINEACQAAAKNTSSQSIDESMIIFKGRSSLKQYMPMKPVKRGYKVWCRCDSSTGYLYEFDIYTGKQNAGTEGGLGSKVVKKLTEKLLDMEEEKHVTFDNFFCDYHLLNYLYDKRIFATGTVRRNRIELPNFIKKKKGKKASQKLNKGEYRWRVKDNVSFVVWQDTKEVLILSNVFHPQIERTVNRTQKDGSNLAISCPLTVREYTKRMGGVDKFDQVKSTYSVSRRSKKWWRRIFYFLVDASITNAYLLYKQNKRGSQLSHLEFHVALERGLVGKYSSRKRRASSMANYVNRKKVLSENYQKAVGSVPLEKRFENVGTHMPVE</sequence>
<dbReference type="InterPro" id="IPR029526">
    <property type="entry name" value="PGBD"/>
</dbReference>
<evidence type="ECO:0000256" key="1">
    <source>
        <dbReference type="SAM" id="MobiDB-lite"/>
    </source>
</evidence>
<feature type="compositionally biased region" description="Low complexity" evidence="1">
    <location>
        <begin position="53"/>
        <end position="75"/>
    </location>
</feature>
<evidence type="ECO:0000313" key="4">
    <source>
        <dbReference type="Proteomes" id="UP001314205"/>
    </source>
</evidence>
<feature type="domain" description="PiggyBac transposable element-derived protein" evidence="2">
    <location>
        <begin position="176"/>
        <end position="537"/>
    </location>
</feature>
<proteinExistence type="predicted"/>
<feature type="compositionally biased region" description="Acidic residues" evidence="1">
    <location>
        <begin position="129"/>
        <end position="139"/>
    </location>
</feature>
<dbReference type="Proteomes" id="UP001314205">
    <property type="component" value="Unassembled WGS sequence"/>
</dbReference>
<name>A0AAV1KGQ7_9NEOP</name>
<organism evidence="3 4">
    <name type="scientific">Parnassius mnemosyne</name>
    <name type="common">clouded apollo</name>
    <dbReference type="NCBI Taxonomy" id="213953"/>
    <lineage>
        <taxon>Eukaryota</taxon>
        <taxon>Metazoa</taxon>
        <taxon>Ecdysozoa</taxon>
        <taxon>Arthropoda</taxon>
        <taxon>Hexapoda</taxon>
        <taxon>Insecta</taxon>
        <taxon>Pterygota</taxon>
        <taxon>Neoptera</taxon>
        <taxon>Endopterygota</taxon>
        <taxon>Lepidoptera</taxon>
        <taxon>Glossata</taxon>
        <taxon>Ditrysia</taxon>
        <taxon>Papilionoidea</taxon>
        <taxon>Papilionidae</taxon>
        <taxon>Parnassiinae</taxon>
        <taxon>Parnassini</taxon>
        <taxon>Parnassius</taxon>
        <taxon>Driopa</taxon>
    </lineage>
</organism>
<keyword evidence="4" id="KW-1185">Reference proteome</keyword>
<accession>A0AAV1KGQ7</accession>
<feature type="region of interest" description="Disordered" evidence="1">
    <location>
        <begin position="114"/>
        <end position="146"/>
    </location>
</feature>
<feature type="region of interest" description="Disordered" evidence="1">
    <location>
        <begin position="22"/>
        <end position="79"/>
    </location>
</feature>
<evidence type="ECO:0000259" key="2">
    <source>
        <dbReference type="Pfam" id="PF13843"/>
    </source>
</evidence>
<dbReference type="PANTHER" id="PTHR46599:SF2">
    <property type="entry name" value="PIGGYBAC TRANSPOSABLE ELEMENT-DERIVED PROTEIN 4-LIKE"/>
    <property type="match status" value="1"/>
</dbReference>
<evidence type="ECO:0000313" key="3">
    <source>
        <dbReference type="EMBL" id="CAK1581077.1"/>
    </source>
</evidence>
<dbReference type="PANTHER" id="PTHR46599">
    <property type="entry name" value="PIGGYBAC TRANSPOSABLE ELEMENT-DERIVED PROTEIN 4"/>
    <property type="match status" value="1"/>
</dbReference>
<gene>
    <name evidence="3" type="ORF">PARMNEM_LOCUS2789</name>
</gene>
<comment type="caution">
    <text evidence="3">The sequence shown here is derived from an EMBL/GenBank/DDBJ whole genome shotgun (WGS) entry which is preliminary data.</text>
</comment>
<dbReference type="EMBL" id="CAVLGL010000024">
    <property type="protein sequence ID" value="CAK1581077.1"/>
    <property type="molecule type" value="Genomic_DNA"/>
</dbReference>
<reference evidence="3 4" key="1">
    <citation type="submission" date="2023-11" db="EMBL/GenBank/DDBJ databases">
        <authorList>
            <person name="Hedman E."/>
            <person name="Englund M."/>
            <person name="Stromberg M."/>
            <person name="Nyberg Akerstrom W."/>
            <person name="Nylinder S."/>
            <person name="Jareborg N."/>
            <person name="Kallberg Y."/>
            <person name="Kronander E."/>
        </authorList>
    </citation>
    <scope>NUCLEOTIDE SEQUENCE [LARGE SCALE GENOMIC DNA]</scope>
</reference>
<dbReference type="Pfam" id="PF13843">
    <property type="entry name" value="DDE_Tnp_1_7"/>
    <property type="match status" value="1"/>
</dbReference>